<dbReference type="InterPro" id="IPR029000">
    <property type="entry name" value="Cyclophilin-like_dom_sf"/>
</dbReference>
<evidence type="ECO:0000256" key="1">
    <source>
        <dbReference type="ARBA" id="ARBA00022741"/>
    </source>
</evidence>
<evidence type="ECO:0000256" key="3">
    <source>
        <dbReference type="ARBA" id="ARBA00022840"/>
    </source>
</evidence>
<name>A0A2S5GAF6_9BACL</name>
<dbReference type="SMART" id="SM00797">
    <property type="entry name" value="AHS2"/>
    <property type="match status" value="1"/>
</dbReference>
<evidence type="ECO:0000256" key="2">
    <source>
        <dbReference type="ARBA" id="ARBA00022801"/>
    </source>
</evidence>
<dbReference type="Pfam" id="PF02626">
    <property type="entry name" value="CT_A_B"/>
    <property type="match status" value="1"/>
</dbReference>
<dbReference type="InterPro" id="IPR052708">
    <property type="entry name" value="PxpC"/>
</dbReference>
<sequence length="341" mass="37571">MIRIIEPGLLSTIQDEGRHGFQQFGVITNGVMDPFALRIANVLVGNEEGEAGIEVTLTGPTIQFEEDALIAVCGADFSALLDDEPMPLWRPVWISKGSTLHMKFSKTGCRAIIAIGGGLDVEPAMASKSTYVRAGIGGYQGRALDKEDVIKARPLTAASKRIAKSLTKRTNKLLTASWSISSVYLKKLYEPESIRVMKGRQYDEFSEESKMDFWKETYKLSPQSDRMGYRLNGPALKREVTEDLLSEAVAFGTIQVPSNGEPIILLADRQTIGGYPKIGQVASVDLPVLAQKKPGEALTFIEVSHADAQKLFLQREQEIRELKWIIDQKLIKEGVDTNAAS</sequence>
<dbReference type="GO" id="GO:0005524">
    <property type="term" value="F:ATP binding"/>
    <property type="evidence" value="ECO:0007669"/>
    <property type="project" value="UniProtKB-KW"/>
</dbReference>
<dbReference type="NCBIfam" id="TIGR00724">
    <property type="entry name" value="urea_amlyse_rel"/>
    <property type="match status" value="1"/>
</dbReference>
<dbReference type="PANTHER" id="PTHR43309:SF5">
    <property type="entry name" value="5-OXOPROLINASE SUBUNIT C"/>
    <property type="match status" value="1"/>
</dbReference>
<dbReference type="RefSeq" id="WP_104058886.1">
    <property type="nucleotide sequence ID" value="NZ_PREZ01000005.1"/>
</dbReference>
<protein>
    <submittedName>
        <fullName evidence="5">KipI antagonist</fullName>
    </submittedName>
</protein>
<organism evidence="5 6">
    <name type="scientific">Jeotgalibacillus proteolyticus</name>
    <dbReference type="NCBI Taxonomy" id="2082395"/>
    <lineage>
        <taxon>Bacteria</taxon>
        <taxon>Bacillati</taxon>
        <taxon>Bacillota</taxon>
        <taxon>Bacilli</taxon>
        <taxon>Bacillales</taxon>
        <taxon>Caryophanaceae</taxon>
        <taxon>Jeotgalibacillus</taxon>
    </lineage>
</organism>
<dbReference type="SUPFAM" id="SSF50891">
    <property type="entry name" value="Cyclophilin-like"/>
    <property type="match status" value="1"/>
</dbReference>
<dbReference type="GO" id="GO:0016787">
    <property type="term" value="F:hydrolase activity"/>
    <property type="evidence" value="ECO:0007669"/>
    <property type="project" value="UniProtKB-KW"/>
</dbReference>
<dbReference type="Gene3D" id="2.40.100.10">
    <property type="entry name" value="Cyclophilin-like"/>
    <property type="match status" value="1"/>
</dbReference>
<keyword evidence="1" id="KW-0547">Nucleotide-binding</keyword>
<keyword evidence="3" id="KW-0067">ATP-binding</keyword>
<evidence type="ECO:0000259" key="4">
    <source>
        <dbReference type="SMART" id="SM00797"/>
    </source>
</evidence>
<dbReference type="InterPro" id="IPR003778">
    <property type="entry name" value="CT_A_B"/>
</dbReference>
<evidence type="ECO:0000313" key="6">
    <source>
        <dbReference type="Proteomes" id="UP000239047"/>
    </source>
</evidence>
<feature type="domain" description="Carboxyltransferase" evidence="4">
    <location>
        <begin position="23"/>
        <end position="318"/>
    </location>
</feature>
<proteinExistence type="predicted"/>
<gene>
    <name evidence="5" type="ORF">C4B60_15310</name>
</gene>
<dbReference type="AlphaFoldDB" id="A0A2S5GAF6"/>
<keyword evidence="6" id="KW-1185">Reference proteome</keyword>
<evidence type="ECO:0000313" key="5">
    <source>
        <dbReference type="EMBL" id="PPA69893.1"/>
    </source>
</evidence>
<dbReference type="OrthoDB" id="9782422at2"/>
<dbReference type="PANTHER" id="PTHR43309">
    <property type="entry name" value="5-OXOPROLINASE SUBUNIT C"/>
    <property type="match status" value="1"/>
</dbReference>
<keyword evidence="2" id="KW-0378">Hydrolase</keyword>
<dbReference type="EMBL" id="PREZ01000005">
    <property type="protein sequence ID" value="PPA69893.1"/>
    <property type="molecule type" value="Genomic_DNA"/>
</dbReference>
<dbReference type="Proteomes" id="UP000239047">
    <property type="component" value="Unassembled WGS sequence"/>
</dbReference>
<reference evidence="5 6" key="1">
    <citation type="submission" date="2018-02" db="EMBL/GenBank/DDBJ databases">
        <title>Jeotgalibacillus proteolyticum sp. nov. a protease producing bacterium isolated from ocean sediments of Laizhou Bay.</title>
        <authorList>
            <person name="Li Y."/>
        </authorList>
    </citation>
    <scope>NUCLEOTIDE SEQUENCE [LARGE SCALE GENOMIC DNA]</scope>
    <source>
        <strain evidence="5 6">22-7</strain>
    </source>
</reference>
<comment type="caution">
    <text evidence="5">The sequence shown here is derived from an EMBL/GenBank/DDBJ whole genome shotgun (WGS) entry which is preliminary data.</text>
</comment>
<accession>A0A2S5GAF6</accession>